<dbReference type="RefSeq" id="WP_327345568.1">
    <property type="nucleotide sequence ID" value="NZ_FNUZ01000001.1"/>
</dbReference>
<evidence type="ECO:0000259" key="5">
    <source>
        <dbReference type="PROSITE" id="PS51007"/>
    </source>
</evidence>
<dbReference type="GO" id="GO:0009055">
    <property type="term" value="F:electron transfer activity"/>
    <property type="evidence" value="ECO:0007669"/>
    <property type="project" value="InterPro"/>
</dbReference>
<dbReference type="EMBL" id="FNUZ01000001">
    <property type="protein sequence ID" value="SEF42749.1"/>
    <property type="molecule type" value="Genomic_DNA"/>
</dbReference>
<feature type="domain" description="Cytochrome c" evidence="5">
    <location>
        <begin position="37"/>
        <end position="147"/>
    </location>
</feature>
<evidence type="ECO:0000256" key="2">
    <source>
        <dbReference type="ARBA" id="ARBA00022723"/>
    </source>
</evidence>
<proteinExistence type="predicted"/>
<dbReference type="InterPro" id="IPR009056">
    <property type="entry name" value="Cyt_c-like_dom"/>
</dbReference>
<protein>
    <submittedName>
        <fullName evidence="6">Cytochrome C oxidase, cbb3-type, subunit III</fullName>
    </submittedName>
</protein>
<dbReference type="Pfam" id="PF13442">
    <property type="entry name" value="Cytochrome_CBB3"/>
    <property type="match status" value="1"/>
</dbReference>
<evidence type="ECO:0000256" key="4">
    <source>
        <dbReference type="PROSITE-ProRule" id="PRU00433"/>
    </source>
</evidence>
<keyword evidence="2 4" id="KW-0479">Metal-binding</keyword>
<evidence type="ECO:0000313" key="6">
    <source>
        <dbReference type="EMBL" id="SEF42749.1"/>
    </source>
</evidence>
<evidence type="ECO:0000256" key="3">
    <source>
        <dbReference type="ARBA" id="ARBA00023004"/>
    </source>
</evidence>
<gene>
    <name evidence="6" type="ORF">SAMN04488045_0014</name>
</gene>
<dbReference type="GO" id="GO:0020037">
    <property type="term" value="F:heme binding"/>
    <property type="evidence" value="ECO:0007669"/>
    <property type="project" value="InterPro"/>
</dbReference>
<keyword evidence="1 4" id="KW-0349">Heme</keyword>
<accession>A0A1H5RWP3</accession>
<sequence>MQVFHSLKRGAIAAGALALVAGCQMDGTTGGPSHRMPDANDGKGIYMEYCSACHGETGIGDGPMARAMSKPPKNLTLLSVRHNDTFPKAKVMSIVDGYARSDLSGPGMPQFGELLAGDLVPFDSGDGIATPTPRRLVALVEYLENIQKLR</sequence>
<dbReference type="GO" id="GO:0046872">
    <property type="term" value="F:metal ion binding"/>
    <property type="evidence" value="ECO:0007669"/>
    <property type="project" value="UniProtKB-KW"/>
</dbReference>
<evidence type="ECO:0000313" key="7">
    <source>
        <dbReference type="Proteomes" id="UP000236752"/>
    </source>
</evidence>
<organism evidence="6 7">
    <name type="scientific">Thalassococcus halodurans</name>
    <dbReference type="NCBI Taxonomy" id="373675"/>
    <lineage>
        <taxon>Bacteria</taxon>
        <taxon>Pseudomonadati</taxon>
        <taxon>Pseudomonadota</taxon>
        <taxon>Alphaproteobacteria</taxon>
        <taxon>Rhodobacterales</taxon>
        <taxon>Roseobacteraceae</taxon>
        <taxon>Thalassococcus</taxon>
    </lineage>
</organism>
<dbReference type="Gene3D" id="1.10.760.10">
    <property type="entry name" value="Cytochrome c-like domain"/>
    <property type="match status" value="1"/>
</dbReference>
<keyword evidence="7" id="KW-1185">Reference proteome</keyword>
<evidence type="ECO:0000256" key="1">
    <source>
        <dbReference type="ARBA" id="ARBA00022617"/>
    </source>
</evidence>
<dbReference type="Proteomes" id="UP000236752">
    <property type="component" value="Unassembled WGS sequence"/>
</dbReference>
<dbReference type="AlphaFoldDB" id="A0A1H5RWP3"/>
<dbReference type="PROSITE" id="PS51007">
    <property type="entry name" value="CYTC"/>
    <property type="match status" value="1"/>
</dbReference>
<dbReference type="SUPFAM" id="SSF46626">
    <property type="entry name" value="Cytochrome c"/>
    <property type="match status" value="1"/>
</dbReference>
<name>A0A1H5RWP3_9RHOB</name>
<dbReference type="InterPro" id="IPR036909">
    <property type="entry name" value="Cyt_c-like_dom_sf"/>
</dbReference>
<keyword evidence="3 4" id="KW-0408">Iron</keyword>
<reference evidence="6 7" key="1">
    <citation type="submission" date="2016-10" db="EMBL/GenBank/DDBJ databases">
        <authorList>
            <person name="de Groot N.N."/>
        </authorList>
    </citation>
    <scope>NUCLEOTIDE SEQUENCE [LARGE SCALE GENOMIC DNA]</scope>
    <source>
        <strain evidence="6 7">DSM 26915</strain>
    </source>
</reference>